<dbReference type="Pfam" id="PF07015">
    <property type="entry name" value="VirC1"/>
    <property type="match status" value="1"/>
</dbReference>
<evidence type="ECO:0000313" key="2">
    <source>
        <dbReference type="EMBL" id="MCO5956752.1"/>
    </source>
</evidence>
<dbReference type="Proteomes" id="UP001155380">
    <property type="component" value="Unassembled WGS sequence"/>
</dbReference>
<dbReference type="RefSeq" id="WP_250915961.1">
    <property type="nucleotide sequence ID" value="NZ_JAMQAY010000004.1"/>
</dbReference>
<dbReference type="PANTHER" id="PTHR13696">
    <property type="entry name" value="P-LOOP CONTAINING NUCLEOSIDE TRIPHOSPHATE HYDROLASE"/>
    <property type="match status" value="1"/>
</dbReference>
<protein>
    <submittedName>
        <fullName evidence="2">ParA family protein</fullName>
    </submittedName>
</protein>
<dbReference type="Proteomes" id="UP001155079">
    <property type="component" value="Unassembled WGS sequence"/>
</dbReference>
<evidence type="ECO:0000313" key="3">
    <source>
        <dbReference type="Proteomes" id="UP001155079"/>
    </source>
</evidence>
<comment type="caution">
    <text evidence="2">The sequence shown here is derived from an EMBL/GenBank/DDBJ whole genome shotgun (WGS) entry which is preliminary data.</text>
</comment>
<dbReference type="AlphaFoldDB" id="A0AAJ1F6H9"/>
<dbReference type="InterPro" id="IPR027417">
    <property type="entry name" value="P-loop_NTPase"/>
</dbReference>
<name>A0AAJ1F6H9_9HYPH</name>
<dbReference type="EMBL" id="JAMQAY010000004">
    <property type="protein sequence ID" value="MCM2402001.1"/>
    <property type="molecule type" value="Genomic_DNA"/>
</dbReference>
<dbReference type="CDD" id="cd02042">
    <property type="entry name" value="ParAB_family"/>
    <property type="match status" value="1"/>
</dbReference>
<keyword evidence="3" id="KW-1185">Reference proteome</keyword>
<sequence length="239" mass="25951">MPVISFANAKGGAGKTTAALLLATELAQQGYRVGILDADPQRWITQWHELSGPQHNIEVISEVTVASLQGHIRELARTADYTIIDLAGARDAIVTTAIGLSDHVMIPVQGCAMDARGGAQILDLIKLMEETGKLKIDHSVVLTRVTSMVTTRALLTIKGLLAARGVNVINTPIAERTAYREIFDCGGTLYSMDPTKISNLDKARENARLFAGEVMQLLPVRIVRSQQPRRLFKVVRSAA</sequence>
<evidence type="ECO:0000313" key="4">
    <source>
        <dbReference type="Proteomes" id="UP001155380"/>
    </source>
</evidence>
<reference evidence="2 3" key="1">
    <citation type="submission" date="2022-06" db="EMBL/GenBank/DDBJ databases">
        <authorList>
            <person name="Sun Q."/>
        </authorList>
    </citation>
    <scope>NUCLEOTIDE SEQUENCE</scope>
    <source>
        <strain evidence="2">S101</strain>
        <strain evidence="1 3">S153</strain>
    </source>
</reference>
<dbReference type="SUPFAM" id="SSF52540">
    <property type="entry name" value="P-loop containing nucleoside triphosphate hydrolases"/>
    <property type="match status" value="1"/>
</dbReference>
<accession>A0AAJ1F6H9</accession>
<dbReference type="InterPro" id="IPR009744">
    <property type="entry name" value="VirC1"/>
</dbReference>
<organism evidence="2 4">
    <name type="scientific">Ciceribacter sichuanensis</name>
    <dbReference type="NCBI Taxonomy" id="2949647"/>
    <lineage>
        <taxon>Bacteria</taxon>
        <taxon>Pseudomonadati</taxon>
        <taxon>Pseudomonadota</taxon>
        <taxon>Alphaproteobacteria</taxon>
        <taxon>Hyphomicrobiales</taxon>
        <taxon>Rhizobiaceae</taxon>
        <taxon>Ciceribacter</taxon>
    </lineage>
</organism>
<dbReference type="Gene3D" id="3.40.50.300">
    <property type="entry name" value="P-loop containing nucleotide triphosphate hydrolases"/>
    <property type="match status" value="1"/>
</dbReference>
<dbReference type="EMBL" id="JAMXLX010000002">
    <property type="protein sequence ID" value="MCO5956752.1"/>
    <property type="molecule type" value="Genomic_DNA"/>
</dbReference>
<dbReference type="PANTHER" id="PTHR13696:SF96">
    <property type="entry name" value="COBQ_COBB_MIND_PARA NUCLEOTIDE BINDING DOMAIN-CONTAINING PROTEIN"/>
    <property type="match status" value="1"/>
</dbReference>
<dbReference type="InterPro" id="IPR050678">
    <property type="entry name" value="DNA_Partitioning_ATPase"/>
</dbReference>
<gene>
    <name evidence="1" type="ORF">NBH20_12605</name>
    <name evidence="2" type="ORF">NBH21_08235</name>
</gene>
<evidence type="ECO:0000313" key="1">
    <source>
        <dbReference type="EMBL" id="MCM2402001.1"/>
    </source>
</evidence>
<dbReference type="PIRSF" id="PIRSF009320">
    <property type="entry name" value="Nuc_binding_HP_1000"/>
    <property type="match status" value="1"/>
</dbReference>
<proteinExistence type="predicted"/>